<dbReference type="Pfam" id="PF13302">
    <property type="entry name" value="Acetyltransf_3"/>
    <property type="match status" value="1"/>
</dbReference>
<sequence>MTLQTPRFTLSPFKESDWPFFLRLRQDSSIMRFMAEIASEGQIRTLFDNRLNDDNAFVIRDEQHSSLGDIGLRLSQHNPQEADVGYSIVPAAQGRGIASEALRTLCDFAFSQRDIQALNAWVLAQNHGSVRVLEKSGFARVQVLEKAYLLNGEYHDDWVYRLEK</sequence>
<proteinExistence type="inferred from homology"/>
<evidence type="ECO:0000259" key="4">
    <source>
        <dbReference type="PROSITE" id="PS51186"/>
    </source>
</evidence>
<dbReference type="RefSeq" id="WP_342324258.1">
    <property type="nucleotide sequence ID" value="NZ_CP151800.1"/>
</dbReference>
<dbReference type="PROSITE" id="PS51186">
    <property type="entry name" value="GNAT"/>
    <property type="match status" value="1"/>
</dbReference>
<dbReference type="EMBL" id="CP151800">
    <property type="protein sequence ID" value="WZV99666.1"/>
    <property type="molecule type" value="Genomic_DNA"/>
</dbReference>
<evidence type="ECO:0000256" key="2">
    <source>
        <dbReference type="ARBA" id="ARBA00023315"/>
    </source>
</evidence>
<evidence type="ECO:0000256" key="3">
    <source>
        <dbReference type="ARBA" id="ARBA00038502"/>
    </source>
</evidence>
<dbReference type="InterPro" id="IPR000182">
    <property type="entry name" value="GNAT_dom"/>
</dbReference>
<comment type="similarity">
    <text evidence="3">Belongs to the acetyltransferase family. RimJ subfamily.</text>
</comment>
<evidence type="ECO:0000256" key="1">
    <source>
        <dbReference type="ARBA" id="ARBA00022679"/>
    </source>
</evidence>
<keyword evidence="1" id="KW-0808">Transferase</keyword>
<dbReference type="SUPFAM" id="SSF55729">
    <property type="entry name" value="Acyl-CoA N-acyltransferases (Nat)"/>
    <property type="match status" value="1"/>
</dbReference>
<organism evidence="5 6">
    <name type="scientific">Kosakonia calanthes</name>
    <dbReference type="NCBI Taxonomy" id="3139408"/>
    <lineage>
        <taxon>Bacteria</taxon>
        <taxon>Pseudomonadati</taxon>
        <taxon>Pseudomonadota</taxon>
        <taxon>Gammaproteobacteria</taxon>
        <taxon>Enterobacterales</taxon>
        <taxon>Enterobacteriaceae</taxon>
        <taxon>Kosakonia</taxon>
    </lineage>
</organism>
<keyword evidence="6" id="KW-1185">Reference proteome</keyword>
<dbReference type="Gene3D" id="3.40.630.30">
    <property type="match status" value="1"/>
</dbReference>
<dbReference type="PANTHER" id="PTHR43792">
    <property type="entry name" value="GNAT FAMILY, PUTATIVE (AFU_ORTHOLOGUE AFUA_3G00765)-RELATED-RELATED"/>
    <property type="match status" value="1"/>
</dbReference>
<protein>
    <submittedName>
        <fullName evidence="5">GNAT family N-acetyltransferase</fullName>
    </submittedName>
</protein>
<dbReference type="InterPro" id="IPR016181">
    <property type="entry name" value="Acyl_CoA_acyltransferase"/>
</dbReference>
<feature type="domain" description="N-acetyltransferase" evidence="4">
    <location>
        <begin position="8"/>
        <end position="163"/>
    </location>
</feature>
<dbReference type="PANTHER" id="PTHR43792:SF8">
    <property type="entry name" value="[RIBOSOMAL PROTEIN US5]-ALANINE N-ACETYLTRANSFERASE"/>
    <property type="match status" value="1"/>
</dbReference>
<reference evidence="5 6" key="1">
    <citation type="submission" date="2024-04" db="EMBL/GenBank/DDBJ databases">
        <title>Kosakonia calanthae sp. nov., a halophilic bacterium isolated from leaves of Calanthe tiplacata.</title>
        <authorList>
            <person name="Wu P."/>
        </authorList>
    </citation>
    <scope>NUCLEOTIDE SEQUENCE [LARGE SCALE GENOMIC DNA]</scope>
    <source>
        <strain evidence="5 6">BYX6</strain>
    </source>
</reference>
<dbReference type="Proteomes" id="UP001466893">
    <property type="component" value="Chromosome"/>
</dbReference>
<dbReference type="InterPro" id="IPR051531">
    <property type="entry name" value="N-acetyltransferase"/>
</dbReference>
<gene>
    <name evidence="5" type="ORF">AAEY27_07260</name>
</gene>
<evidence type="ECO:0000313" key="5">
    <source>
        <dbReference type="EMBL" id="WZV99666.1"/>
    </source>
</evidence>
<name>A0ABZ3BEQ6_9ENTR</name>
<accession>A0ABZ3BEQ6</accession>
<evidence type="ECO:0000313" key="6">
    <source>
        <dbReference type="Proteomes" id="UP001466893"/>
    </source>
</evidence>
<keyword evidence="2" id="KW-0012">Acyltransferase</keyword>